<keyword evidence="3" id="KW-1185">Reference proteome</keyword>
<proteinExistence type="predicted"/>
<dbReference type="EMBL" id="FUYV01000069">
    <property type="protein sequence ID" value="SKC24288.1"/>
    <property type="molecule type" value="Genomic_DNA"/>
</dbReference>
<evidence type="ECO:0000313" key="3">
    <source>
        <dbReference type="Proteomes" id="UP000191055"/>
    </source>
</evidence>
<organism evidence="2 3">
    <name type="scientific">Alkalitalea saponilacus</name>
    <dbReference type="NCBI Taxonomy" id="889453"/>
    <lineage>
        <taxon>Bacteria</taxon>
        <taxon>Pseudomonadati</taxon>
        <taxon>Bacteroidota</taxon>
        <taxon>Bacteroidia</taxon>
        <taxon>Marinilabiliales</taxon>
        <taxon>Marinilabiliaceae</taxon>
        <taxon>Alkalitalea</taxon>
    </lineage>
</organism>
<feature type="transmembrane region" description="Helical" evidence="1">
    <location>
        <begin position="37"/>
        <end position="54"/>
    </location>
</feature>
<feature type="transmembrane region" description="Helical" evidence="1">
    <location>
        <begin position="7"/>
        <end position="25"/>
    </location>
</feature>
<evidence type="ECO:0000313" key="2">
    <source>
        <dbReference type="EMBL" id="SKC24288.1"/>
    </source>
</evidence>
<gene>
    <name evidence="2" type="ORF">SAMN03080601_03587</name>
</gene>
<name>A0A1T5HUE2_9BACT</name>
<keyword evidence="1" id="KW-0472">Membrane</keyword>
<dbReference type="AlphaFoldDB" id="A0A1T5HUE2"/>
<dbReference type="KEGG" id="asx:CDL62_15700"/>
<dbReference type="KEGG" id="asx:CDL62_15640"/>
<feature type="transmembrane region" description="Helical" evidence="1">
    <location>
        <begin position="61"/>
        <end position="79"/>
    </location>
</feature>
<reference evidence="2 3" key="1">
    <citation type="submission" date="2017-02" db="EMBL/GenBank/DDBJ databases">
        <authorList>
            <person name="Peterson S.W."/>
        </authorList>
    </citation>
    <scope>NUCLEOTIDE SEQUENCE [LARGE SCALE GENOMIC DNA]</scope>
    <source>
        <strain evidence="2 3">DSM 24412</strain>
    </source>
</reference>
<sequence length="178" mass="20335">MNSIRKNNDIIITALLLIIAVFGLIKKLDYGVSIEIRNYIAYSVIIGIFILRLFHIQKTKLILALALIVGSFNLIQFTHSDIYISFSIEDLIFLGFQPVSFSALIGLILLDMKTVGTFFRNIISEKSEIEIERNKNQLIEVYKSKYKDYSKNKLQDIIDQPNLFQEAAVSAAKELINE</sequence>
<accession>A0A1T5HUE2</accession>
<dbReference type="RefSeq" id="WP_079559217.1">
    <property type="nucleotide sequence ID" value="NZ_CP021904.1"/>
</dbReference>
<keyword evidence="1" id="KW-0812">Transmembrane</keyword>
<protein>
    <submittedName>
        <fullName evidence="2">Uncharacterized protein</fullName>
    </submittedName>
</protein>
<evidence type="ECO:0000256" key="1">
    <source>
        <dbReference type="SAM" id="Phobius"/>
    </source>
</evidence>
<dbReference type="Proteomes" id="UP000191055">
    <property type="component" value="Unassembled WGS sequence"/>
</dbReference>
<keyword evidence="1" id="KW-1133">Transmembrane helix</keyword>
<feature type="transmembrane region" description="Helical" evidence="1">
    <location>
        <begin position="91"/>
        <end position="110"/>
    </location>
</feature>